<dbReference type="CTD" id="200373"/>
<dbReference type="GeneID" id="103115015"/>
<keyword evidence="4" id="KW-0282">Flagellum</keyword>
<evidence type="ECO:0000259" key="2">
    <source>
        <dbReference type="Pfam" id="PF22067"/>
    </source>
</evidence>
<dbReference type="OrthoDB" id="5538672at2759"/>
<evidence type="ECO:0000313" key="3">
    <source>
        <dbReference type="Proteomes" id="UP001652624"/>
    </source>
</evidence>
<feature type="domain" description="Cep192-like" evidence="2">
    <location>
        <begin position="167"/>
        <end position="253"/>
    </location>
</feature>
<organism evidence="3 4">
    <name type="scientific">Erinaceus europaeus</name>
    <name type="common">Western European hedgehog</name>
    <dbReference type="NCBI Taxonomy" id="9365"/>
    <lineage>
        <taxon>Eukaryota</taxon>
        <taxon>Metazoa</taxon>
        <taxon>Chordata</taxon>
        <taxon>Craniata</taxon>
        <taxon>Vertebrata</taxon>
        <taxon>Euteleostomi</taxon>
        <taxon>Mammalia</taxon>
        <taxon>Eutheria</taxon>
        <taxon>Laurasiatheria</taxon>
        <taxon>Eulipotyphla</taxon>
        <taxon>Erinaceidae</taxon>
        <taxon>Erinaceinae</taxon>
        <taxon>Erinaceus</taxon>
    </lineage>
</organism>
<dbReference type="InParanoid" id="A0A1S2ZUP2"/>
<dbReference type="Gene3D" id="2.60.40.10">
    <property type="entry name" value="Immunoglobulins"/>
    <property type="match status" value="2"/>
</dbReference>
<dbReference type="GO" id="GO:0097729">
    <property type="term" value="C:9+2 motile cilium"/>
    <property type="evidence" value="ECO:0007669"/>
    <property type="project" value="TreeGrafter"/>
</dbReference>
<gene>
    <name evidence="4" type="primary">CFAP221</name>
</gene>
<sequence>MAAVNTPSRELKNAEESFSNMTPLLLKSLVEEPKRRTEVPNHLLESKVYAQLLNNKIIQAKPGILHFGGYQVEEHHQQTLHLVNISNEATDVHILPPQTRYFQIQYVKKEHFLVPGLSLTVTVTFLPDEWRYYYDCIRVHCKGDDTLLIPIHAYPVMNTLEFPSFINLSDVPLGKSKSYVIPLQCSCPVDFEFHITLIQAHQAFTVTPTSGIIPASGAINVTVKFTPLTYGTAQIKIQLWISQFNSQPYDCVFTGTCYPNMALKRGEFERLNALSKKVDVPPEKAMPCVNFYRHPAKPKPPRVKEIEYKNLRFPVDLSNPFAVSTVLNQEPGKLKIKELRQVLDQVNEISKTRQMKEALFEQKVRQDIYAEIENHLKWQVHLGKDPMSSKFKKELAEERQRVNTKYKLDRGDPALDEEFRRLHTEVNHKRIVHDLDMKVKEFHPNFDPLLNNIWASRFRAQRRFQQAARKVLIQRRLYTMLDAIRNMDKETILRKLNPGRHIEEPDKNISTNPLFVLNQDDYSARYSVEPKDILPFAFPSYSPPQESNELAPDGLGPVPVKAPEIQIKQSFSFFKLQIPQVYKLKGYQPFSIQKSSTNYRPQKLARALKQGAEDEATTIITLAKQDATPQLPSKTSVLNMKPPEALTKAPNYDPLYVFNPNPGLFAVMRPLTYVETSIDYHLCSHPKYKYTKECHSGSSIPLTQRQFLHHTDLISGVMNWRKFQPLVLSLLIDHCKIEITHRYDPFNVAMLPLDVPALLNSLPEEDRLETVERELCEQNIEVMLTPEMIDLEFPLLDRKEAKKKDAKDQTQPATEKAGEKVFEEMKNLRSKALNPYLVLE</sequence>
<proteinExistence type="predicted"/>
<feature type="region of interest" description="Disordered" evidence="1">
    <location>
        <begin position="800"/>
        <end position="821"/>
    </location>
</feature>
<evidence type="ECO:0000313" key="4">
    <source>
        <dbReference type="RefSeq" id="XP_007524822.1"/>
    </source>
</evidence>
<dbReference type="AlphaFoldDB" id="A0A1S2ZUP2"/>
<keyword evidence="4" id="KW-0966">Cell projection</keyword>
<dbReference type="Proteomes" id="UP001652624">
    <property type="component" value="Chromosome 18"/>
</dbReference>
<dbReference type="Pfam" id="PF22067">
    <property type="entry name" value="Cep192_D3"/>
    <property type="match status" value="1"/>
</dbReference>
<keyword evidence="3" id="KW-1185">Reference proteome</keyword>
<dbReference type="GO" id="GO:0044458">
    <property type="term" value="P:motile cilium assembly"/>
    <property type="evidence" value="ECO:0007669"/>
    <property type="project" value="TreeGrafter"/>
</dbReference>
<protein>
    <submittedName>
        <fullName evidence="4">Cilia- and flagella-associated protein 221</fullName>
    </submittedName>
</protein>
<reference evidence="4" key="1">
    <citation type="submission" date="2025-08" db="UniProtKB">
        <authorList>
            <consortium name="RefSeq"/>
        </authorList>
    </citation>
    <scope>IDENTIFICATION</scope>
</reference>
<dbReference type="eggNOG" id="ENOG502QT0T">
    <property type="taxonomic scope" value="Eukaryota"/>
</dbReference>
<name>A0A1S2ZUP2_ERIEU</name>
<evidence type="ECO:0000256" key="1">
    <source>
        <dbReference type="SAM" id="MobiDB-lite"/>
    </source>
</evidence>
<dbReference type="PANTHER" id="PTHR46500">
    <property type="entry name" value="CILIA- AND FLAGELLA-ASSOCIATED PROTEIN 221"/>
    <property type="match status" value="1"/>
</dbReference>
<dbReference type="InterPro" id="IPR029676">
    <property type="entry name" value="CFAP221"/>
</dbReference>
<dbReference type="STRING" id="9365.ENSEEUP00000002567"/>
<accession>A0A1S2ZUP2</accession>
<dbReference type="GO" id="GO:0003341">
    <property type="term" value="P:cilium movement"/>
    <property type="evidence" value="ECO:0007669"/>
    <property type="project" value="InterPro"/>
</dbReference>
<dbReference type="RefSeq" id="XP_007524822.1">
    <property type="nucleotide sequence ID" value="XM_007524760.3"/>
</dbReference>
<keyword evidence="4" id="KW-0969">Cilium</keyword>
<dbReference type="InterPro" id="IPR013783">
    <property type="entry name" value="Ig-like_fold"/>
</dbReference>
<dbReference type="PANTHER" id="PTHR46500:SF1">
    <property type="entry name" value="CILIA- AND FLAGELLA-ASSOCIATED PROTEIN 221"/>
    <property type="match status" value="1"/>
</dbReference>
<dbReference type="InterPro" id="IPR054089">
    <property type="entry name" value="Cep192-like_D3"/>
</dbReference>